<feature type="compositionally biased region" description="Basic residues" evidence="1">
    <location>
        <begin position="333"/>
        <end position="348"/>
    </location>
</feature>
<dbReference type="EMBL" id="OU963867">
    <property type="protein sequence ID" value="CAH0391874.1"/>
    <property type="molecule type" value="Genomic_DNA"/>
</dbReference>
<evidence type="ECO:0008006" key="4">
    <source>
        <dbReference type="Google" id="ProtNLM"/>
    </source>
</evidence>
<evidence type="ECO:0000256" key="1">
    <source>
        <dbReference type="SAM" id="MobiDB-lite"/>
    </source>
</evidence>
<feature type="compositionally biased region" description="Polar residues" evidence="1">
    <location>
        <begin position="646"/>
        <end position="656"/>
    </location>
</feature>
<feature type="compositionally biased region" description="Basic and acidic residues" evidence="1">
    <location>
        <begin position="133"/>
        <end position="142"/>
    </location>
</feature>
<reference evidence="2" key="1">
    <citation type="submission" date="2021-12" db="EMBL/GenBank/DDBJ databases">
        <authorList>
            <person name="King R."/>
        </authorList>
    </citation>
    <scope>NUCLEOTIDE SEQUENCE</scope>
</reference>
<sequence length="752" mass="83541">MLPSKGFFNNFNCPFNEYDVCNRPHCHYRHFRKKKQKPEENGGGNAGAMLANFSSEDVNTLLFSELISEAVQNLLNKSKNVLGSEEEDKASEALPLPLPTSQPESTPVPTYKPTPISELSRRHLPTLYVPSRAEPRKTKADGSSESTQPIKKKRVQEYRPKPTKKLDQPIPEYCPSAITSMPESQISALAEELSFLDNIFDDKDLLESEEGANQAAKTENISKPESVNFEPRFSSDEEENDSDKASIPVESEIKENECQSSANIDISRVKEEPEDSPKVKEKKDSSKNEKKEDSKKKDSSSSKKHSSSHSRSKSSSSRHSSHSSRRSVDKKDSRKSHHSSSSRHKSSSRTKDDKNRHSSTSSKSSRHKSSSSGKHRQSSKDRRSSTSSRSKSKSSSKKSSSSSRDKKYENHVCDCKYCPTNKKKTKKSETESEAEESEQTASENESSSAESVIYCSPERTKIEIISSSDEEAEEREGQSMGNDSNSEPDNDEENSALPDLSDGEGTSSGGEDLLAKQVFEKFKGANFKPVSAQTESINQSGSKKRVAYDSVANATSSWPQDNYNAPKIHNKGNDSLTPAQLMAQRWEKIQQLKNAAPPNPTGPQSPAPGKMRIAHVPNVSSLIERKKQLIEQRVQPYPSNKPQPPTNSSLKANSSKAESDKLSAQEVFALLKRQLTGNHEKVTEHESKVGVEALTLAYAWLYDNAEEAHEKAVELEKTVSNAAHQVITYRRALFLKIKNIADQAKEIEKNGK</sequence>
<accession>A0A9P0F838</accession>
<feature type="compositionally biased region" description="Basic and acidic residues" evidence="1">
    <location>
        <begin position="155"/>
        <end position="167"/>
    </location>
</feature>
<feature type="compositionally biased region" description="Basic residues" evidence="1">
    <location>
        <begin position="364"/>
        <end position="377"/>
    </location>
</feature>
<protein>
    <recommendedName>
        <fullName evidence="4">C3H1-type domain-containing protein</fullName>
    </recommendedName>
</protein>
<feature type="compositionally biased region" description="Polar residues" evidence="1">
    <location>
        <begin position="531"/>
        <end position="541"/>
    </location>
</feature>
<feature type="region of interest" description="Disordered" evidence="1">
    <location>
        <begin position="207"/>
        <end position="575"/>
    </location>
</feature>
<proteinExistence type="predicted"/>
<name>A0A9P0F838_BEMTA</name>
<feature type="region of interest" description="Disordered" evidence="1">
    <location>
        <begin position="589"/>
        <end position="612"/>
    </location>
</feature>
<feature type="compositionally biased region" description="Pro residues" evidence="1">
    <location>
        <begin position="597"/>
        <end position="606"/>
    </location>
</feature>
<feature type="compositionally biased region" description="Low complexity" evidence="1">
    <location>
        <begin position="439"/>
        <end position="451"/>
    </location>
</feature>
<dbReference type="AlphaFoldDB" id="A0A9P0F838"/>
<feature type="compositionally biased region" description="Low complexity" evidence="1">
    <location>
        <begin position="499"/>
        <end position="512"/>
    </location>
</feature>
<gene>
    <name evidence="2" type="ORF">BEMITA_LOCUS10452</name>
</gene>
<feature type="compositionally biased region" description="Polar residues" evidence="1">
    <location>
        <begin position="552"/>
        <end position="563"/>
    </location>
</feature>
<feature type="region of interest" description="Disordered" evidence="1">
    <location>
        <begin position="634"/>
        <end position="660"/>
    </location>
</feature>
<organism evidence="2 3">
    <name type="scientific">Bemisia tabaci</name>
    <name type="common">Sweetpotato whitefly</name>
    <name type="synonym">Aleurodes tabaci</name>
    <dbReference type="NCBI Taxonomy" id="7038"/>
    <lineage>
        <taxon>Eukaryota</taxon>
        <taxon>Metazoa</taxon>
        <taxon>Ecdysozoa</taxon>
        <taxon>Arthropoda</taxon>
        <taxon>Hexapoda</taxon>
        <taxon>Insecta</taxon>
        <taxon>Pterygota</taxon>
        <taxon>Neoptera</taxon>
        <taxon>Paraneoptera</taxon>
        <taxon>Hemiptera</taxon>
        <taxon>Sternorrhyncha</taxon>
        <taxon>Aleyrodoidea</taxon>
        <taxon>Aleyrodidae</taxon>
        <taxon>Aleyrodinae</taxon>
        <taxon>Bemisia</taxon>
    </lineage>
</organism>
<feature type="compositionally biased region" description="Polar residues" evidence="1">
    <location>
        <begin position="99"/>
        <end position="108"/>
    </location>
</feature>
<feature type="region of interest" description="Disordered" evidence="1">
    <location>
        <begin position="85"/>
        <end position="177"/>
    </location>
</feature>
<feature type="compositionally biased region" description="Basic and acidic residues" evidence="1">
    <location>
        <begin position="267"/>
        <end position="301"/>
    </location>
</feature>
<feature type="compositionally biased region" description="Polar residues" evidence="1">
    <location>
        <begin position="215"/>
        <end position="225"/>
    </location>
</feature>
<feature type="compositionally biased region" description="Basic residues" evidence="1">
    <location>
        <begin position="302"/>
        <end position="312"/>
    </location>
</feature>
<evidence type="ECO:0000313" key="3">
    <source>
        <dbReference type="Proteomes" id="UP001152759"/>
    </source>
</evidence>
<dbReference type="Proteomes" id="UP001152759">
    <property type="component" value="Chromosome 6"/>
</dbReference>
<feature type="compositionally biased region" description="Basic and acidic residues" evidence="1">
    <location>
        <begin position="403"/>
        <end position="414"/>
    </location>
</feature>
<evidence type="ECO:0000313" key="2">
    <source>
        <dbReference type="EMBL" id="CAH0391874.1"/>
    </source>
</evidence>
<keyword evidence="3" id="KW-1185">Reference proteome</keyword>